<gene>
    <name evidence="8" type="ORF">DF286_13295</name>
</gene>
<reference evidence="8 9" key="1">
    <citation type="submission" date="2018-05" db="EMBL/GenBank/DDBJ databases">
        <title>Genome of Sphingosinicella humi QZX222.</title>
        <authorList>
            <person name="Qiao Z."/>
            <person name="Wang G."/>
        </authorList>
    </citation>
    <scope>NUCLEOTIDE SEQUENCE [LARGE SCALE GENOMIC DNA]</scope>
    <source>
        <strain evidence="8 9">QZX222</strain>
    </source>
</reference>
<sequence length="321" mass="34243">MSLSLLPVLVALAAAGLLFCLFVFFGRGSATVSRRAQALSANRGWNGTPASAPVLIARGGGNRLDKLSQRLLPQPAQLRLRLEATGLPLTLGHYGAATLGAAFLAGLFLLMAGASFAAALFVGVTAGLLVPHVAVGIMAGRRKARFLKLFTDAIGLIVRGLRAGLPITETIGVVGREVADPVGEEFRRVADQVRLGRPLEESLWQAAGRLKLPEFNFLVISLSVQRETGGNLAETLENLGQILRSRGQMRLKIKAMSSEATASALIIGSLPFVMALLMYLFSRDYLTVLFTNPLGQMMLAGGIVSLVTGAFIMRQMVRFEI</sequence>
<accession>A0A2U2J5W8</accession>
<dbReference type="PANTHER" id="PTHR35007:SF1">
    <property type="entry name" value="PILUS ASSEMBLY PROTEIN"/>
    <property type="match status" value="1"/>
</dbReference>
<dbReference type="GO" id="GO:0005886">
    <property type="term" value="C:plasma membrane"/>
    <property type="evidence" value="ECO:0007669"/>
    <property type="project" value="UniProtKB-SubCell"/>
</dbReference>
<comment type="caution">
    <text evidence="8">The sequence shown here is derived from an EMBL/GenBank/DDBJ whole genome shotgun (WGS) entry which is preliminary data.</text>
</comment>
<feature type="transmembrane region" description="Helical" evidence="6">
    <location>
        <begin position="294"/>
        <end position="313"/>
    </location>
</feature>
<keyword evidence="2" id="KW-1003">Cell membrane</keyword>
<feature type="domain" description="Type II secretion system protein GspF" evidence="7">
    <location>
        <begin position="156"/>
        <end position="279"/>
    </location>
</feature>
<keyword evidence="4 6" id="KW-1133">Transmembrane helix</keyword>
<dbReference type="Pfam" id="PF00482">
    <property type="entry name" value="T2SSF"/>
    <property type="match status" value="1"/>
</dbReference>
<evidence type="ECO:0000256" key="5">
    <source>
        <dbReference type="ARBA" id="ARBA00023136"/>
    </source>
</evidence>
<evidence type="ECO:0000256" key="3">
    <source>
        <dbReference type="ARBA" id="ARBA00022692"/>
    </source>
</evidence>
<dbReference type="EMBL" id="QFFF01000001">
    <property type="protein sequence ID" value="PWG03743.1"/>
    <property type="molecule type" value="Genomic_DNA"/>
</dbReference>
<dbReference type="InterPro" id="IPR018076">
    <property type="entry name" value="T2SS_GspF_dom"/>
</dbReference>
<dbReference type="AlphaFoldDB" id="A0A2U2J5W8"/>
<dbReference type="InterPro" id="IPR042094">
    <property type="entry name" value="T2SS_GspF_sf"/>
</dbReference>
<evidence type="ECO:0000256" key="2">
    <source>
        <dbReference type="ARBA" id="ARBA00022475"/>
    </source>
</evidence>
<dbReference type="RefSeq" id="WP_109271882.1">
    <property type="nucleotide sequence ID" value="NZ_QFFF01000001.1"/>
</dbReference>
<evidence type="ECO:0000259" key="7">
    <source>
        <dbReference type="Pfam" id="PF00482"/>
    </source>
</evidence>
<evidence type="ECO:0000256" key="6">
    <source>
        <dbReference type="SAM" id="Phobius"/>
    </source>
</evidence>
<feature type="transmembrane region" description="Helical" evidence="6">
    <location>
        <begin position="260"/>
        <end position="282"/>
    </location>
</feature>
<organism evidence="8 9">
    <name type="scientific">Allosphingosinicella humi</name>
    <dbReference type="NCBI Taxonomy" id="2068657"/>
    <lineage>
        <taxon>Bacteria</taxon>
        <taxon>Pseudomonadati</taxon>
        <taxon>Pseudomonadota</taxon>
        <taxon>Alphaproteobacteria</taxon>
        <taxon>Sphingomonadales</taxon>
        <taxon>Sphingomonadaceae</taxon>
        <taxon>Allosphingosinicella</taxon>
    </lineage>
</organism>
<evidence type="ECO:0000256" key="1">
    <source>
        <dbReference type="ARBA" id="ARBA00004651"/>
    </source>
</evidence>
<protein>
    <submittedName>
        <fullName evidence="8">Pilus assembly protein TadB</fullName>
    </submittedName>
</protein>
<feature type="transmembrane region" description="Helical" evidence="6">
    <location>
        <begin position="6"/>
        <end position="25"/>
    </location>
</feature>
<feature type="transmembrane region" description="Helical" evidence="6">
    <location>
        <begin position="87"/>
        <end position="110"/>
    </location>
</feature>
<evidence type="ECO:0000313" key="9">
    <source>
        <dbReference type="Proteomes" id="UP000245916"/>
    </source>
</evidence>
<evidence type="ECO:0000256" key="4">
    <source>
        <dbReference type="ARBA" id="ARBA00022989"/>
    </source>
</evidence>
<keyword evidence="5 6" id="KW-0472">Membrane</keyword>
<keyword evidence="3 6" id="KW-0812">Transmembrane</keyword>
<proteinExistence type="predicted"/>
<feature type="transmembrane region" description="Helical" evidence="6">
    <location>
        <begin position="116"/>
        <end position="139"/>
    </location>
</feature>
<name>A0A2U2J5W8_9SPHN</name>
<comment type="subcellular location">
    <subcellularLocation>
        <location evidence="1">Cell membrane</location>
        <topology evidence="1">Multi-pass membrane protein</topology>
    </subcellularLocation>
</comment>
<dbReference type="Proteomes" id="UP000245916">
    <property type="component" value="Unassembled WGS sequence"/>
</dbReference>
<dbReference type="PANTHER" id="PTHR35007">
    <property type="entry name" value="INTEGRAL MEMBRANE PROTEIN-RELATED"/>
    <property type="match status" value="1"/>
</dbReference>
<evidence type="ECO:0000313" key="8">
    <source>
        <dbReference type="EMBL" id="PWG03743.1"/>
    </source>
</evidence>
<dbReference type="Gene3D" id="1.20.81.30">
    <property type="entry name" value="Type II secretion system (T2SS), domain F"/>
    <property type="match status" value="1"/>
</dbReference>
<keyword evidence="9" id="KW-1185">Reference proteome</keyword>
<dbReference type="OrthoDB" id="9803381at2"/>